<keyword evidence="2" id="KW-1185">Reference proteome</keyword>
<dbReference type="PROSITE" id="PS51257">
    <property type="entry name" value="PROKAR_LIPOPROTEIN"/>
    <property type="match status" value="1"/>
</dbReference>
<accession>A0ABX9JZH0</accession>
<evidence type="ECO:0000313" key="1">
    <source>
        <dbReference type="EMBL" id="REG29920.1"/>
    </source>
</evidence>
<organism evidence="1 2">
    <name type="scientific">Archangium gephyra</name>
    <dbReference type="NCBI Taxonomy" id="48"/>
    <lineage>
        <taxon>Bacteria</taxon>
        <taxon>Pseudomonadati</taxon>
        <taxon>Myxococcota</taxon>
        <taxon>Myxococcia</taxon>
        <taxon>Myxococcales</taxon>
        <taxon>Cystobacterineae</taxon>
        <taxon>Archangiaceae</taxon>
        <taxon>Archangium</taxon>
    </lineage>
</organism>
<sequence length="273" mass="29361">MSRLGWIHLAALLGISCTTTLHPPPSRSGQLSGARSQFNQSCGLACAAPVNASTGEFVAPAATRAGQVLEKVVQAAEAVQGLNILERALTGAELDLVEATLKACVAQAHADINEAYQQRDSGFRFENGKFPNDAECLKPVGFDEVGDEVSLAQELGRLKHAAAFACFKARLPPDLRENFTVEPRYKPDPEVNGVVLTNKGIDTLNPDFVVHGTRNATDVQCVYELKFPCLSAQKLAPHKSRWVEAQLKAYQELSKRCPAAVISPAGLFQLGIP</sequence>
<evidence type="ECO:0000313" key="2">
    <source>
        <dbReference type="Proteomes" id="UP000256345"/>
    </source>
</evidence>
<name>A0ABX9JZH0_9BACT</name>
<dbReference type="RefSeq" id="WP_047861015.1">
    <property type="nucleotide sequence ID" value="NZ_CP011509.1"/>
</dbReference>
<dbReference type="EMBL" id="QUMU01000007">
    <property type="protein sequence ID" value="REG29920.1"/>
    <property type="molecule type" value="Genomic_DNA"/>
</dbReference>
<gene>
    <name evidence="1" type="ORF">ATI61_107617</name>
</gene>
<comment type="caution">
    <text evidence="1">The sequence shown here is derived from an EMBL/GenBank/DDBJ whole genome shotgun (WGS) entry which is preliminary data.</text>
</comment>
<reference evidence="1 2" key="1">
    <citation type="submission" date="2018-08" db="EMBL/GenBank/DDBJ databases">
        <title>Genomic Encyclopedia of Archaeal and Bacterial Type Strains, Phase II (KMG-II): from individual species to whole genera.</title>
        <authorList>
            <person name="Goeker M."/>
        </authorList>
    </citation>
    <scope>NUCLEOTIDE SEQUENCE [LARGE SCALE GENOMIC DNA]</scope>
    <source>
        <strain evidence="1 2">DSM 2261</strain>
    </source>
</reference>
<dbReference type="Proteomes" id="UP000256345">
    <property type="component" value="Unassembled WGS sequence"/>
</dbReference>
<protein>
    <recommendedName>
        <fullName evidence="3">Lipoprotein</fullName>
    </recommendedName>
</protein>
<evidence type="ECO:0008006" key="3">
    <source>
        <dbReference type="Google" id="ProtNLM"/>
    </source>
</evidence>
<proteinExistence type="predicted"/>